<protein>
    <recommendedName>
        <fullName evidence="3">1,4-dihydroxy-2-naphthoyl-CoA synthase</fullName>
        <shortName evidence="3">DHNA-CoA synthase</shortName>
        <ecNumber evidence="3">4.1.3.36</ecNumber>
    </recommendedName>
</protein>
<evidence type="ECO:0000256" key="3">
    <source>
        <dbReference type="HAMAP-Rule" id="MF_01934"/>
    </source>
</evidence>
<keyword evidence="3" id="KW-0474">Menaquinone biosynthesis</keyword>
<dbReference type="InterPro" id="IPR029045">
    <property type="entry name" value="ClpP/crotonase-like_dom_sf"/>
</dbReference>
<dbReference type="PANTHER" id="PTHR43113:SF1">
    <property type="entry name" value="1,4-DIHYDROXY-2-NAPHTHOYL-COA SYNTHASE, PEROXISOMAL"/>
    <property type="match status" value="1"/>
</dbReference>
<sequence>MPVSNYKDITYEVGANAVRITINRPEVFNAFRTQTVEELIDAFKRADEEKSVNAVIFGGAGDKAFCTGGDQKVHMSEDGLYGPRGLVGLPIEELQSAIRDCRKVVIARVQGFAIGGGNVFCTICDLTIASEKAQFGQVGPKVGSVDPGFGTAYLARLVGEKKAREIWFLCRRYKADEALAMGLINKVVPHDQLDAECETWAAEINALSPTAIAIAKRSFNADSENIRGLSYLGIAAVKGYYQSDESKEGVKAFNEKRKPDFKKFV</sequence>
<evidence type="ECO:0000313" key="5">
    <source>
        <dbReference type="Proteomes" id="UP000295341"/>
    </source>
</evidence>
<dbReference type="HAMAP" id="MF_01934">
    <property type="entry name" value="MenB"/>
    <property type="match status" value="1"/>
</dbReference>
<comment type="similarity">
    <text evidence="3">Belongs to the enoyl-CoA hydratase/isomerase family. MenB subfamily.</text>
</comment>
<dbReference type="GO" id="GO:0008935">
    <property type="term" value="F:1,4-dihydroxy-2-naphthoyl-CoA synthase activity"/>
    <property type="evidence" value="ECO:0007669"/>
    <property type="project" value="UniProtKB-UniRule"/>
</dbReference>
<feature type="binding site" description="in other chain" evidence="3">
    <location>
        <begin position="67"/>
        <end position="71"/>
    </location>
    <ligand>
        <name>substrate</name>
        <note>ligand shared between two neighboring subunits</note>
    </ligand>
</feature>
<organism evidence="4 5">
    <name type="scientific">Panacagrimonas perspica</name>
    <dbReference type="NCBI Taxonomy" id="381431"/>
    <lineage>
        <taxon>Bacteria</taxon>
        <taxon>Pseudomonadati</taxon>
        <taxon>Pseudomonadota</taxon>
        <taxon>Gammaproteobacteria</taxon>
        <taxon>Nevskiales</taxon>
        <taxon>Nevskiaceae</taxon>
        <taxon>Panacagrimonas</taxon>
    </lineage>
</organism>
<accession>A0A4S3K695</accession>
<dbReference type="InterPro" id="IPR010198">
    <property type="entry name" value="DHNA-CoA_synthase_MenB"/>
</dbReference>
<feature type="binding site" evidence="3">
    <location>
        <position position="256"/>
    </location>
    <ligand>
        <name>substrate</name>
        <note>ligand shared between two neighboring subunits</note>
    </ligand>
</feature>
<dbReference type="Proteomes" id="UP000295341">
    <property type="component" value="Unassembled WGS sequence"/>
</dbReference>
<feature type="binding site" description="in other chain" evidence="3">
    <location>
        <begin position="112"/>
        <end position="116"/>
    </location>
    <ligand>
        <name>substrate</name>
        <note>ligand shared between two neighboring subunits</note>
    </ligand>
</feature>
<comment type="function">
    <text evidence="3">Converts o-succinylbenzoyl-CoA (OSB-CoA) to 1,4-dihydroxy-2-naphthoyl-CoA (DHNA-CoA).</text>
</comment>
<dbReference type="PROSITE" id="PS00166">
    <property type="entry name" value="ENOYL_COA_HYDRATASE"/>
    <property type="match status" value="1"/>
</dbReference>
<feature type="binding site" evidence="3">
    <location>
        <position position="241"/>
    </location>
    <ligand>
        <name>substrate</name>
        <note>ligand shared between two neighboring subunits</note>
    </ligand>
</feature>
<dbReference type="GO" id="GO:0009234">
    <property type="term" value="P:menaquinone biosynthetic process"/>
    <property type="evidence" value="ECO:0007669"/>
    <property type="project" value="UniProtKB-UniRule"/>
</dbReference>
<dbReference type="UniPathway" id="UPA00079"/>
<dbReference type="InterPro" id="IPR018376">
    <property type="entry name" value="Enoyl-CoA_hyd/isom_CS"/>
</dbReference>
<evidence type="ECO:0000256" key="1">
    <source>
        <dbReference type="ARBA" id="ARBA00000177"/>
    </source>
</evidence>
<dbReference type="Gene3D" id="3.90.226.10">
    <property type="entry name" value="2-enoyl-CoA Hydratase, Chain A, domain 1"/>
    <property type="match status" value="1"/>
</dbReference>
<comment type="pathway">
    <text evidence="3">Quinol/quinone metabolism; 1,4-dihydroxy-2-naphthoate biosynthesis; 1,4-dihydroxy-2-naphthoate from chorismate: step 6/7.</text>
</comment>
<dbReference type="InterPro" id="IPR014748">
    <property type="entry name" value="Enoyl-CoA_hydra_C"/>
</dbReference>
<comment type="caution">
    <text evidence="4">The sequence shown here is derived from an EMBL/GenBank/DDBJ whole genome shotgun (WGS) entry which is preliminary data.</text>
</comment>
<comment type="caution">
    <text evidence="3">Lacks conserved residue(s) required for the propagation of feature annotation.</text>
</comment>
<dbReference type="Gene3D" id="1.10.12.10">
    <property type="entry name" value="Lyase 2-enoyl-coa Hydratase, Chain A, domain 2"/>
    <property type="match status" value="1"/>
</dbReference>
<dbReference type="SUPFAM" id="SSF52096">
    <property type="entry name" value="ClpP/crotonase"/>
    <property type="match status" value="1"/>
</dbReference>
<proteinExistence type="inferred from homology"/>
<dbReference type="EMBL" id="SOBT01000010">
    <property type="protein sequence ID" value="TDU26916.1"/>
    <property type="molecule type" value="Genomic_DNA"/>
</dbReference>
<evidence type="ECO:0000256" key="2">
    <source>
        <dbReference type="ARBA" id="ARBA00023239"/>
    </source>
</evidence>
<feature type="site" description="Important for catalysis" evidence="3">
    <location>
        <position position="241"/>
    </location>
</feature>
<comment type="catalytic activity">
    <reaction evidence="1 3">
        <text>2-succinylbenzoyl-CoA + H(+) = 1,4-dihydroxy-2-naphthoyl-CoA + H2O</text>
        <dbReference type="Rhea" id="RHEA:26562"/>
        <dbReference type="ChEBI" id="CHEBI:15377"/>
        <dbReference type="ChEBI" id="CHEBI:15378"/>
        <dbReference type="ChEBI" id="CHEBI:57364"/>
        <dbReference type="ChEBI" id="CHEBI:58897"/>
        <dbReference type="EC" id="4.1.3.36"/>
    </reaction>
</comment>
<dbReference type="InterPro" id="IPR001753">
    <property type="entry name" value="Enoyl-CoA_hydra/iso"/>
</dbReference>
<gene>
    <name evidence="3" type="primary">menB</name>
    <name evidence="4" type="ORF">DFR24_3948</name>
</gene>
<dbReference type="CDD" id="cd06558">
    <property type="entry name" value="crotonase-like"/>
    <property type="match status" value="1"/>
</dbReference>
<keyword evidence="2 3" id="KW-0456">Lyase</keyword>
<evidence type="ECO:0000313" key="4">
    <source>
        <dbReference type="EMBL" id="TDU26916.1"/>
    </source>
</evidence>
<reference evidence="4 5" key="1">
    <citation type="submission" date="2019-03" db="EMBL/GenBank/DDBJ databases">
        <title>Genomic Encyclopedia of Type Strains, Phase IV (KMG-IV): sequencing the most valuable type-strain genomes for metagenomic binning, comparative biology and taxonomic classification.</title>
        <authorList>
            <person name="Goeker M."/>
        </authorList>
    </citation>
    <scope>NUCLEOTIDE SEQUENCE [LARGE SCALE GENOMIC DNA]</scope>
    <source>
        <strain evidence="4 5">DSM 26377</strain>
    </source>
</reference>
<feature type="binding site" description="in other chain" evidence="3">
    <location>
        <position position="144"/>
    </location>
    <ligand>
        <name>substrate</name>
        <note>ligand shared between two neighboring subunits</note>
    </ligand>
</feature>
<name>A0A4S3K695_9GAMM</name>
<dbReference type="Pfam" id="PF00378">
    <property type="entry name" value="ECH_1"/>
    <property type="match status" value="1"/>
</dbReference>
<comment type="pathway">
    <text evidence="3">Quinol/quinone metabolism; menaquinone biosynthesis.</text>
</comment>
<dbReference type="OrthoDB" id="9807606at2"/>
<dbReference type="AlphaFoldDB" id="A0A4S3K695"/>
<dbReference type="PANTHER" id="PTHR43113">
    <property type="entry name" value="NUCLEOSIDE-DIPHOSPHATE-SUGAR EPIMERASE"/>
    <property type="match status" value="1"/>
</dbReference>
<keyword evidence="5" id="KW-1185">Reference proteome</keyword>
<dbReference type="UniPathway" id="UPA01057">
    <property type="reaction ID" value="UER00167"/>
</dbReference>
<dbReference type="EC" id="4.1.3.36" evidence="3"/>